<dbReference type="SUPFAM" id="SSF52096">
    <property type="entry name" value="ClpP/crotonase"/>
    <property type="match status" value="1"/>
</dbReference>
<evidence type="ECO:0000313" key="3">
    <source>
        <dbReference type="EMBL" id="MFC4626141.1"/>
    </source>
</evidence>
<dbReference type="Proteomes" id="UP001596042">
    <property type="component" value="Unassembled WGS sequence"/>
</dbReference>
<evidence type="ECO:0000256" key="2">
    <source>
        <dbReference type="RuleBase" id="RU003707"/>
    </source>
</evidence>
<organism evidence="3 4">
    <name type="scientific">Daeguia caeni</name>
    <dbReference type="NCBI Taxonomy" id="439612"/>
    <lineage>
        <taxon>Bacteria</taxon>
        <taxon>Pseudomonadati</taxon>
        <taxon>Pseudomonadota</taxon>
        <taxon>Alphaproteobacteria</taxon>
        <taxon>Hyphomicrobiales</taxon>
        <taxon>Brucellaceae</taxon>
        <taxon>Daeguia</taxon>
    </lineage>
</organism>
<dbReference type="InterPro" id="IPR051683">
    <property type="entry name" value="Enoyl-CoA_Hydratase/Isomerase"/>
</dbReference>
<sequence>MTEPVLLSSQSGKILTLTLNRPEVHNAMDSALCRALIDALQQADHDESVNVVVICGAGRSFCAGADTNEFKHLTPEQRANVRDRAGLSAGIHTTLARMQTPVIAAVHGHALGGGCGLALGCDLVVAHEGASFGYPEIRHHLVAAVVMANLTRQIGRKAAMDLVLTGRRISAREALQLGMINRLHDDASFEQGVRELAETVAGHYRGALRLTKHLFNTVAEMDLISGIERGRLANEEMRSLRAAAGTN</sequence>
<dbReference type="InterPro" id="IPR001753">
    <property type="entry name" value="Enoyl-CoA_hydra/iso"/>
</dbReference>
<accession>A0ABV9H704</accession>
<evidence type="ECO:0000256" key="1">
    <source>
        <dbReference type="ARBA" id="ARBA00005254"/>
    </source>
</evidence>
<dbReference type="Gene3D" id="3.90.226.10">
    <property type="entry name" value="2-enoyl-CoA Hydratase, Chain A, domain 1"/>
    <property type="match status" value="1"/>
</dbReference>
<dbReference type="Pfam" id="PF00378">
    <property type="entry name" value="ECH_1"/>
    <property type="match status" value="1"/>
</dbReference>
<gene>
    <name evidence="3" type="ORF">ACFO1V_13160</name>
</gene>
<protein>
    <submittedName>
        <fullName evidence="3">Enoyl-CoA hydratase/isomerase family protein</fullName>
    </submittedName>
</protein>
<dbReference type="PROSITE" id="PS00166">
    <property type="entry name" value="ENOYL_COA_HYDRATASE"/>
    <property type="match status" value="1"/>
</dbReference>
<reference evidence="4" key="1">
    <citation type="journal article" date="2019" name="Int. J. Syst. Evol. Microbiol.">
        <title>The Global Catalogue of Microorganisms (GCM) 10K type strain sequencing project: providing services to taxonomists for standard genome sequencing and annotation.</title>
        <authorList>
            <consortium name="The Broad Institute Genomics Platform"/>
            <consortium name="The Broad Institute Genome Sequencing Center for Infectious Disease"/>
            <person name="Wu L."/>
            <person name="Ma J."/>
        </authorList>
    </citation>
    <scope>NUCLEOTIDE SEQUENCE [LARGE SCALE GENOMIC DNA]</scope>
    <source>
        <strain evidence="4">CGMCC 1.15731</strain>
    </source>
</reference>
<dbReference type="RefSeq" id="WP_374832680.1">
    <property type="nucleotide sequence ID" value="NZ_JBHEEZ010000017.1"/>
</dbReference>
<comment type="caution">
    <text evidence="3">The sequence shown here is derived from an EMBL/GenBank/DDBJ whole genome shotgun (WGS) entry which is preliminary data.</text>
</comment>
<dbReference type="PANTHER" id="PTHR42964">
    <property type="entry name" value="ENOYL-COA HYDRATASE"/>
    <property type="match status" value="1"/>
</dbReference>
<keyword evidence="4" id="KW-1185">Reference proteome</keyword>
<dbReference type="PANTHER" id="PTHR42964:SF1">
    <property type="entry name" value="POLYKETIDE BIOSYNTHESIS ENOYL-COA HYDRATASE PKSH-RELATED"/>
    <property type="match status" value="1"/>
</dbReference>
<name>A0ABV9H704_9HYPH</name>
<dbReference type="EMBL" id="JBHSEL010000122">
    <property type="protein sequence ID" value="MFC4626141.1"/>
    <property type="molecule type" value="Genomic_DNA"/>
</dbReference>
<dbReference type="InterPro" id="IPR018376">
    <property type="entry name" value="Enoyl-CoA_hyd/isom_CS"/>
</dbReference>
<dbReference type="CDD" id="cd06558">
    <property type="entry name" value="crotonase-like"/>
    <property type="match status" value="1"/>
</dbReference>
<comment type="similarity">
    <text evidence="1 2">Belongs to the enoyl-CoA hydratase/isomerase family.</text>
</comment>
<dbReference type="InterPro" id="IPR029045">
    <property type="entry name" value="ClpP/crotonase-like_dom_sf"/>
</dbReference>
<proteinExistence type="inferred from homology"/>
<evidence type="ECO:0000313" key="4">
    <source>
        <dbReference type="Proteomes" id="UP001596042"/>
    </source>
</evidence>